<dbReference type="CDD" id="cd01283">
    <property type="entry name" value="cytidine_deaminase"/>
    <property type="match status" value="1"/>
</dbReference>
<feature type="domain" description="CMP/dCMP-type deaminase" evidence="3">
    <location>
        <begin position="23"/>
        <end position="104"/>
    </location>
</feature>
<dbReference type="Proteomes" id="UP000523000">
    <property type="component" value="Unassembled WGS sequence"/>
</dbReference>
<sequence length="151" mass="16391">MHVNELDSSDIELFESVKSLLLARHDAEKHVVAAGVRTSTGQIHLGLHLGSRRINVCAESSAIANAVMSGDDQIATMVALCLDDEGRAIVTNPCGVCRELMGAYCLEAEVMIDDHGAVRKVASAALMPQRWMFPHENDWAVEEPHAAKETN</sequence>
<proteinExistence type="predicted"/>
<name>A0A839QIU0_9MICC</name>
<keyword evidence="4" id="KW-0378">Hydrolase</keyword>
<evidence type="ECO:0000256" key="2">
    <source>
        <dbReference type="ARBA" id="ARBA00022833"/>
    </source>
</evidence>
<dbReference type="Gene3D" id="3.40.140.10">
    <property type="entry name" value="Cytidine Deaminase, domain 2"/>
    <property type="match status" value="1"/>
</dbReference>
<dbReference type="EMBL" id="JACHVS010000001">
    <property type="protein sequence ID" value="MBB2995717.1"/>
    <property type="molecule type" value="Genomic_DNA"/>
</dbReference>
<evidence type="ECO:0000313" key="5">
    <source>
        <dbReference type="Proteomes" id="UP000523000"/>
    </source>
</evidence>
<gene>
    <name evidence="4" type="ORF">E9229_001908</name>
</gene>
<protein>
    <submittedName>
        <fullName evidence="4">Cytidine deaminase</fullName>
        <ecNumber evidence="4">3.5.4.5</ecNumber>
    </submittedName>
</protein>
<dbReference type="Pfam" id="PF00383">
    <property type="entry name" value="dCMP_cyt_deam_1"/>
    <property type="match status" value="1"/>
</dbReference>
<dbReference type="InterPro" id="IPR016192">
    <property type="entry name" value="APOBEC/CMP_deaminase_Zn-bd"/>
</dbReference>
<keyword evidence="5" id="KW-1185">Reference proteome</keyword>
<dbReference type="RefSeq" id="WP_183510919.1">
    <property type="nucleotide sequence ID" value="NZ_BAABGK010000001.1"/>
</dbReference>
<dbReference type="AlphaFoldDB" id="A0A839QIU0"/>
<evidence type="ECO:0000313" key="4">
    <source>
        <dbReference type="EMBL" id="MBB2995717.1"/>
    </source>
</evidence>
<dbReference type="EC" id="3.5.4.5" evidence="4"/>
<dbReference type="InterPro" id="IPR002125">
    <property type="entry name" value="CMP_dCMP_dom"/>
</dbReference>
<evidence type="ECO:0000256" key="1">
    <source>
        <dbReference type="ARBA" id="ARBA00022723"/>
    </source>
</evidence>
<dbReference type="GO" id="GO:0004126">
    <property type="term" value="F:cytidine deaminase activity"/>
    <property type="evidence" value="ECO:0007669"/>
    <property type="project" value="UniProtKB-EC"/>
</dbReference>
<evidence type="ECO:0000259" key="3">
    <source>
        <dbReference type="Pfam" id="PF00383"/>
    </source>
</evidence>
<accession>A0A839QIU0</accession>
<keyword evidence="1" id="KW-0479">Metal-binding</keyword>
<dbReference type="PROSITE" id="PS00903">
    <property type="entry name" value="CYT_DCMP_DEAMINASES_1"/>
    <property type="match status" value="1"/>
</dbReference>
<dbReference type="InterPro" id="IPR016193">
    <property type="entry name" value="Cytidine_deaminase-like"/>
</dbReference>
<organism evidence="4 5">
    <name type="scientific">Paeniglutamicibacter cryotolerans</name>
    <dbReference type="NCBI Taxonomy" id="670079"/>
    <lineage>
        <taxon>Bacteria</taxon>
        <taxon>Bacillati</taxon>
        <taxon>Actinomycetota</taxon>
        <taxon>Actinomycetes</taxon>
        <taxon>Micrococcales</taxon>
        <taxon>Micrococcaceae</taxon>
        <taxon>Paeniglutamicibacter</taxon>
    </lineage>
</organism>
<dbReference type="SUPFAM" id="SSF53927">
    <property type="entry name" value="Cytidine deaminase-like"/>
    <property type="match status" value="1"/>
</dbReference>
<reference evidence="4 5" key="1">
    <citation type="submission" date="2020-08" db="EMBL/GenBank/DDBJ databases">
        <title>Sequencing the genomes of 1000 actinobacteria strains.</title>
        <authorList>
            <person name="Klenk H.-P."/>
        </authorList>
    </citation>
    <scope>NUCLEOTIDE SEQUENCE [LARGE SCALE GENOMIC DNA]</scope>
    <source>
        <strain evidence="4 5">DSM 22826</strain>
    </source>
</reference>
<dbReference type="GO" id="GO:0008270">
    <property type="term" value="F:zinc ion binding"/>
    <property type="evidence" value="ECO:0007669"/>
    <property type="project" value="InterPro"/>
</dbReference>
<comment type="caution">
    <text evidence="4">The sequence shown here is derived from an EMBL/GenBank/DDBJ whole genome shotgun (WGS) entry which is preliminary data.</text>
</comment>
<keyword evidence="2" id="KW-0862">Zinc</keyword>